<name>A0ABU4RS74_9GAMM</name>
<proteinExistence type="predicted"/>
<dbReference type="RefSeq" id="WP_302724343.1">
    <property type="nucleotide sequence ID" value="NZ_JAULRU010000797.1"/>
</dbReference>
<comment type="caution">
    <text evidence="2">The sequence shown here is derived from an EMBL/GenBank/DDBJ whole genome shotgun (WGS) entry which is preliminary data.</text>
</comment>
<keyword evidence="3" id="KW-1185">Reference proteome</keyword>
<evidence type="ECO:0000313" key="3">
    <source>
        <dbReference type="Proteomes" id="UP001273505"/>
    </source>
</evidence>
<feature type="compositionally biased region" description="Basic residues" evidence="1">
    <location>
        <begin position="115"/>
        <end position="131"/>
    </location>
</feature>
<protein>
    <submittedName>
        <fullName evidence="2">Late competence development ComFB family protein</fullName>
    </submittedName>
</protein>
<dbReference type="InterPro" id="IPR019657">
    <property type="entry name" value="ComFB"/>
</dbReference>
<gene>
    <name evidence="2" type="ORF">SCD92_00115</name>
</gene>
<dbReference type="Pfam" id="PF10719">
    <property type="entry name" value="ComFB"/>
    <property type="match status" value="1"/>
</dbReference>
<dbReference type="EMBL" id="JAXAFO010000001">
    <property type="protein sequence ID" value="MDX6847739.1"/>
    <property type="molecule type" value="Genomic_DNA"/>
</dbReference>
<accession>A0ABU4RS74</accession>
<organism evidence="2 3">
    <name type="scientific">Gilvimarinus gilvus</name>
    <dbReference type="NCBI Taxonomy" id="3058038"/>
    <lineage>
        <taxon>Bacteria</taxon>
        <taxon>Pseudomonadati</taxon>
        <taxon>Pseudomonadota</taxon>
        <taxon>Gammaproteobacteria</taxon>
        <taxon>Cellvibrionales</taxon>
        <taxon>Cellvibrionaceae</taxon>
        <taxon>Gilvimarinus</taxon>
    </lineage>
</organism>
<reference evidence="2 3" key="1">
    <citation type="submission" date="2023-11" db="EMBL/GenBank/DDBJ databases">
        <title>Gilvimarinus fulvus sp. nov., isolated from the surface of Kelp.</title>
        <authorList>
            <person name="Sun Y.Y."/>
            <person name="Gong Y."/>
            <person name="Du Z.J."/>
        </authorList>
    </citation>
    <scope>NUCLEOTIDE SEQUENCE [LARGE SCALE GENOMIC DNA]</scope>
    <source>
        <strain evidence="2 3">SDUM040013</strain>
    </source>
</reference>
<dbReference type="Proteomes" id="UP001273505">
    <property type="component" value="Unassembled WGS sequence"/>
</dbReference>
<evidence type="ECO:0000256" key="1">
    <source>
        <dbReference type="SAM" id="MobiDB-lite"/>
    </source>
</evidence>
<feature type="compositionally biased region" description="Basic and acidic residues" evidence="1">
    <location>
        <begin position="98"/>
        <end position="114"/>
    </location>
</feature>
<feature type="region of interest" description="Disordered" evidence="1">
    <location>
        <begin position="98"/>
        <end position="131"/>
    </location>
</feature>
<evidence type="ECO:0000313" key="2">
    <source>
        <dbReference type="EMBL" id="MDX6847739.1"/>
    </source>
</evidence>
<sequence>MLAYPGHSSFISQDELDTIHNYYEKRVVEAIYEASERARDGDRDFIADVACVALNRLPPRYIRYDVDMTFFTSPQELEEMKDKVTMAVNDAIVYVTERENNLEKPEPSATETKKPAKKTRAKAKSKNVKKG</sequence>